<proteinExistence type="predicted"/>
<dbReference type="SMART" id="SM00857">
    <property type="entry name" value="Resolvase"/>
    <property type="match status" value="1"/>
</dbReference>
<accession>A0ABV7UMK0</accession>
<dbReference type="Pfam" id="PF00239">
    <property type="entry name" value="Resolvase"/>
    <property type="match status" value="1"/>
</dbReference>
<dbReference type="InterPro" id="IPR036162">
    <property type="entry name" value="Resolvase-like_N_sf"/>
</dbReference>
<reference evidence="4" key="1">
    <citation type="journal article" date="2019" name="Int. J. Syst. Evol. Microbiol.">
        <title>The Global Catalogue of Microorganisms (GCM) 10K type strain sequencing project: providing services to taxonomists for standard genome sequencing and annotation.</title>
        <authorList>
            <consortium name="The Broad Institute Genomics Platform"/>
            <consortium name="The Broad Institute Genome Sequencing Center for Infectious Disease"/>
            <person name="Wu L."/>
            <person name="Ma J."/>
        </authorList>
    </citation>
    <scope>NUCLEOTIDE SEQUENCE [LARGE SCALE GENOMIC DNA]</scope>
    <source>
        <strain evidence="4">KCTC 42282</strain>
    </source>
</reference>
<organism evidence="3 4">
    <name type="scientific">Camelimonas fluminis</name>
    <dbReference type="NCBI Taxonomy" id="1576911"/>
    <lineage>
        <taxon>Bacteria</taxon>
        <taxon>Pseudomonadati</taxon>
        <taxon>Pseudomonadota</taxon>
        <taxon>Alphaproteobacteria</taxon>
        <taxon>Hyphomicrobiales</taxon>
        <taxon>Chelatococcaceae</taxon>
        <taxon>Camelimonas</taxon>
    </lineage>
</organism>
<feature type="coiled-coil region" evidence="1">
    <location>
        <begin position="142"/>
        <end position="169"/>
    </location>
</feature>
<evidence type="ECO:0000313" key="3">
    <source>
        <dbReference type="EMBL" id="MFC3639961.1"/>
    </source>
</evidence>
<comment type="caution">
    <text evidence="3">The sequence shown here is derived from an EMBL/GenBank/DDBJ whole genome shotgun (WGS) entry which is preliminary data.</text>
</comment>
<name>A0ABV7UMK0_9HYPH</name>
<protein>
    <submittedName>
        <fullName evidence="3">Recombinase family protein</fullName>
    </submittedName>
</protein>
<dbReference type="CDD" id="cd00338">
    <property type="entry name" value="Ser_Recombinase"/>
    <property type="match status" value="1"/>
</dbReference>
<evidence type="ECO:0000313" key="4">
    <source>
        <dbReference type="Proteomes" id="UP001595704"/>
    </source>
</evidence>
<dbReference type="RefSeq" id="WP_244643209.1">
    <property type="nucleotide sequence ID" value="NZ_BNCG01000016.1"/>
</dbReference>
<feature type="domain" description="Resolvase/invertase-type recombinase catalytic" evidence="2">
    <location>
        <begin position="6"/>
        <end position="165"/>
    </location>
</feature>
<keyword evidence="4" id="KW-1185">Reference proteome</keyword>
<dbReference type="InterPro" id="IPR006119">
    <property type="entry name" value="Resolv_N"/>
</dbReference>
<dbReference type="EMBL" id="JBHRYC010000111">
    <property type="protein sequence ID" value="MFC3639961.1"/>
    <property type="molecule type" value="Genomic_DNA"/>
</dbReference>
<dbReference type="Gene3D" id="3.40.50.1390">
    <property type="entry name" value="Resolvase, N-terminal catalytic domain"/>
    <property type="match status" value="1"/>
</dbReference>
<dbReference type="Proteomes" id="UP001595704">
    <property type="component" value="Unassembled WGS sequence"/>
</dbReference>
<sequence length="299" mass="33655">MERPKAYSYLRFSTPEQAKGDSFRRQTALAQEYAVRHGLELADLTFHDLGVSAFRGANAETGRLGDFKRAVEDELVQPGSYLLVESLDRVSRQAARKAREFDRWVRHVVLPTIRKEGAYVAGEENIGKGTEEDDEALILRAMQIMERKVERLKAERDQAREANIKLVEEILDVTDAKDALKESVGTYLHTVRDYVKMLDHRINLGMVSRTLVALGYYRSPTVNCYRVRRGAKAEGKFIEKLHPERGFCTIYATAEGKEVLARLVKSGSFPRKTRPPAATAVGGTPRLSLSLAMRQSRAA</sequence>
<dbReference type="SUPFAM" id="SSF53041">
    <property type="entry name" value="Resolvase-like"/>
    <property type="match status" value="1"/>
</dbReference>
<keyword evidence="1" id="KW-0175">Coiled coil</keyword>
<evidence type="ECO:0000256" key="1">
    <source>
        <dbReference type="SAM" id="Coils"/>
    </source>
</evidence>
<gene>
    <name evidence="3" type="ORF">ACFONL_21715</name>
</gene>
<evidence type="ECO:0000259" key="2">
    <source>
        <dbReference type="SMART" id="SM00857"/>
    </source>
</evidence>